<keyword evidence="7" id="KW-1185">Reference proteome</keyword>
<evidence type="ECO:0000256" key="2">
    <source>
        <dbReference type="ARBA" id="ARBA00022737"/>
    </source>
</evidence>
<dbReference type="PROSITE" id="PS00678">
    <property type="entry name" value="WD_REPEATS_1"/>
    <property type="match status" value="1"/>
</dbReference>
<keyword evidence="5" id="KW-0812">Transmembrane</keyword>
<keyword evidence="5" id="KW-0472">Membrane</keyword>
<dbReference type="EMBL" id="OZ019900">
    <property type="protein sequence ID" value="CAK9235010.1"/>
    <property type="molecule type" value="Genomic_DNA"/>
</dbReference>
<evidence type="ECO:0008006" key="8">
    <source>
        <dbReference type="Google" id="ProtNLM"/>
    </source>
</evidence>
<evidence type="ECO:0000256" key="3">
    <source>
        <dbReference type="PROSITE-ProRule" id="PRU00221"/>
    </source>
</evidence>
<dbReference type="Pfam" id="PF00400">
    <property type="entry name" value="WD40"/>
    <property type="match status" value="3"/>
</dbReference>
<evidence type="ECO:0000256" key="4">
    <source>
        <dbReference type="SAM" id="MobiDB-lite"/>
    </source>
</evidence>
<feature type="transmembrane region" description="Helical" evidence="5">
    <location>
        <begin position="15"/>
        <end position="36"/>
    </location>
</feature>
<keyword evidence="2" id="KW-0677">Repeat</keyword>
<evidence type="ECO:0000313" key="6">
    <source>
        <dbReference type="EMBL" id="CAK9235010.1"/>
    </source>
</evidence>
<sequence>MTTETASSFAFPTSIVLPLVITGFLGLFATFLVVYWQQKKSAVPALSVTPEPTTTQKTIVASRKPASNPKQRSLAAEKAHPHQHHHLDLNTLKGHGDSITGIAFTSNGRALATACQDRVVRVFKLDDASSKSQKFLRINLPSGGVQPTAVVFGEGASQLVVATQDLSGAGLCMYASAGGKVAAVAKEQGKLPLPEIKWEQKNVHSKNSIVTLVGATASQGGGVLLASCSEGTDIKLWAADSGKCIGMVDTNQLKNTMAALSPNCRFLAAAAFTADVKIWEVVYGKDNQVKEVVKVMQLKGHKSAVTWLCFTWDSEGIITASKDGSIRVWNINVRYHMDEDPKCLKVFSIPLQDGKGSAAHYDRLAVSPNNQILAATHGSTLQWLRAETGEVLDTAENAHDGEITCLTWSPQPLPTEHGKATILATAGVDKKVKLWYPPSL</sequence>
<dbReference type="PANTHER" id="PTHR45282:SF2">
    <property type="entry name" value="OS03G0858400 PROTEIN"/>
    <property type="match status" value="1"/>
</dbReference>
<gene>
    <name evidence="6" type="ORF">CSSPTR1EN2_LOCUS22503</name>
</gene>
<dbReference type="InterPro" id="IPR019775">
    <property type="entry name" value="WD40_repeat_CS"/>
</dbReference>
<feature type="repeat" description="WD" evidence="3">
    <location>
        <begin position="396"/>
        <end position="435"/>
    </location>
</feature>
<protein>
    <recommendedName>
        <fullName evidence="8">Transducin beta-like protein 2</fullName>
    </recommendedName>
</protein>
<feature type="region of interest" description="Disordered" evidence="4">
    <location>
        <begin position="53"/>
        <end position="90"/>
    </location>
</feature>
<feature type="repeat" description="WD" evidence="3">
    <location>
        <begin position="298"/>
        <end position="332"/>
    </location>
</feature>
<evidence type="ECO:0000256" key="1">
    <source>
        <dbReference type="ARBA" id="ARBA00022574"/>
    </source>
</evidence>
<dbReference type="Gene3D" id="2.130.10.10">
    <property type="entry name" value="YVTN repeat-like/Quinoprotein amine dehydrogenase"/>
    <property type="match status" value="3"/>
</dbReference>
<reference evidence="6" key="1">
    <citation type="submission" date="2024-02" db="EMBL/GenBank/DDBJ databases">
        <authorList>
            <consortium name="ELIXIR-Norway"/>
            <consortium name="Elixir Norway"/>
        </authorList>
    </citation>
    <scope>NUCLEOTIDE SEQUENCE</scope>
</reference>
<dbReference type="SUPFAM" id="SSF50978">
    <property type="entry name" value="WD40 repeat-like"/>
    <property type="match status" value="1"/>
</dbReference>
<keyword evidence="1 3" id="KW-0853">WD repeat</keyword>
<feature type="repeat" description="WD" evidence="3">
    <location>
        <begin position="92"/>
        <end position="133"/>
    </location>
</feature>
<dbReference type="InterPro" id="IPR036322">
    <property type="entry name" value="WD40_repeat_dom_sf"/>
</dbReference>
<proteinExistence type="predicted"/>
<evidence type="ECO:0000313" key="7">
    <source>
        <dbReference type="Proteomes" id="UP001497512"/>
    </source>
</evidence>
<organism evidence="6 7">
    <name type="scientific">Sphagnum troendelagicum</name>
    <dbReference type="NCBI Taxonomy" id="128251"/>
    <lineage>
        <taxon>Eukaryota</taxon>
        <taxon>Viridiplantae</taxon>
        <taxon>Streptophyta</taxon>
        <taxon>Embryophyta</taxon>
        <taxon>Bryophyta</taxon>
        <taxon>Sphagnophytina</taxon>
        <taxon>Sphagnopsida</taxon>
        <taxon>Sphagnales</taxon>
        <taxon>Sphagnaceae</taxon>
        <taxon>Sphagnum</taxon>
    </lineage>
</organism>
<keyword evidence="5" id="KW-1133">Transmembrane helix</keyword>
<evidence type="ECO:0000256" key="5">
    <source>
        <dbReference type="SAM" id="Phobius"/>
    </source>
</evidence>
<dbReference type="PANTHER" id="PTHR45282">
    <property type="entry name" value="OS03G0858400 PROTEIN"/>
    <property type="match status" value="1"/>
</dbReference>
<dbReference type="InterPro" id="IPR015943">
    <property type="entry name" value="WD40/YVTN_repeat-like_dom_sf"/>
</dbReference>
<dbReference type="InterPro" id="IPR001680">
    <property type="entry name" value="WD40_rpt"/>
</dbReference>
<dbReference type="PROSITE" id="PS50082">
    <property type="entry name" value="WD_REPEATS_2"/>
    <property type="match status" value="3"/>
</dbReference>
<accession>A0ABP0V1Y1</accession>
<dbReference type="SMART" id="SM00320">
    <property type="entry name" value="WD40"/>
    <property type="match status" value="4"/>
</dbReference>
<dbReference type="Proteomes" id="UP001497512">
    <property type="component" value="Chromosome 8"/>
</dbReference>
<dbReference type="PROSITE" id="PS50294">
    <property type="entry name" value="WD_REPEATS_REGION"/>
    <property type="match status" value="3"/>
</dbReference>
<name>A0ABP0V1Y1_9BRYO</name>